<gene>
    <name evidence="1" type="ORF">F5144DRAFT_582753</name>
</gene>
<protein>
    <submittedName>
        <fullName evidence="1">Uncharacterized protein</fullName>
    </submittedName>
</protein>
<sequence>MEAYYVKERWQGLAKASTVMPPVRLRGGEQPEQDSESTASIENDEDTPDDTSFSDSGALKLRGGAARRVRTGKAAQGPLSPEKPKNRARPSPLFTALGGPSSGPEESWFQMHGYQGMVWFRTDRLFTFVDAVDRLLCLDNRAGVNYSLYLMDKRKKYATQAERDEFLSDLKGNGITIWAAGPGDYSNDRMALDWLCDRIGATVEDQMASHKVLFVAGPADPIPWKWEPDDSHRIQEVSLVWPQAPHMNRPDVAYLRMPENPAGVIYTNQYVPWMTNVCRVLAAGRIPGRPGYPAIPDAWFTLRYPPGDNEGGTYGGLAFPPPFWDAMVKAWEDDQTASTQLQARTGPGSNDGTTDRWHLFFPGTTLPYERQYILHSEVGNVQLVGQRIMDLVMSSMVSTGFARIQAVEVYLPGPGFFLDSKPALEVPVSSTDGDSWDMAFQPVMELMVERVRYLTGKKGVDPVPNGLSLYPQFLSLRPVFKRYLIGDADDVIEPLSCNPNTTTVDQFRHVAGRVFSALASELDEEQLYSHEKSWIAISQGRQIPPDSYLDENNPKLLVGPKTTEAEWESMRRLIVDSRLCVSLVETKNLPRFGDLKTKQPFGFNDIYETPDALLYRTIKQDQIPVPRRHYDWQLNEKNATMQLETVQPWEEQSQSLSVIWGVEEFPLRPPPGTKLPGAVAGLPDFEEENPTDPGGAPVKKVHDSMDSLGFRPTTKVEKGQRLRERSYAHPLDVRMHMSVPINAPPVDKLLDLRHDSVPVVSLSVLTPTEMRRLQRDYHNLRNLALSRIERCPYPNCHAVYPADDPKAIENHLRDTHVAEKCNFCDDQLFAHWSPEWRYRHMMQKHSHIFESYVHSRDDDAVKISDEGWTDRTREGPWTYCPRRGRNHTMLNVAADRQHHDNVCYPGVQNQVSDWGACGTCGDRITDAALHDHGEGSEAAGGGKRFCEQCALPLSLFSEMYASKHLAFCRGHGRDDAQYCPWCGLQLDDDFDARVGHIELCIMKPSLDAEGPIDVARRAYFPPGHGRVPSKNRPAGERATKRRGGEKAEEGGSQAQKRPRKKLVLLPSLLITTLLTMAE</sequence>
<proteinExistence type="predicted"/>
<keyword evidence="2" id="KW-1185">Reference proteome</keyword>
<organism evidence="1 2">
    <name type="scientific">Chaetomium tenue</name>
    <dbReference type="NCBI Taxonomy" id="1854479"/>
    <lineage>
        <taxon>Eukaryota</taxon>
        <taxon>Fungi</taxon>
        <taxon>Dikarya</taxon>
        <taxon>Ascomycota</taxon>
        <taxon>Pezizomycotina</taxon>
        <taxon>Sordariomycetes</taxon>
        <taxon>Sordariomycetidae</taxon>
        <taxon>Sordariales</taxon>
        <taxon>Chaetomiaceae</taxon>
        <taxon>Chaetomium</taxon>
    </lineage>
</organism>
<name>A0ACB7P2K7_9PEZI</name>
<evidence type="ECO:0000313" key="1">
    <source>
        <dbReference type="EMBL" id="KAH6623243.1"/>
    </source>
</evidence>
<dbReference type="EMBL" id="JAGIZQ010000006">
    <property type="protein sequence ID" value="KAH6623243.1"/>
    <property type="molecule type" value="Genomic_DNA"/>
</dbReference>
<accession>A0ACB7P2K7</accession>
<dbReference type="Proteomes" id="UP000724584">
    <property type="component" value="Unassembled WGS sequence"/>
</dbReference>
<reference evidence="1 2" key="1">
    <citation type="journal article" date="2021" name="Nat. Commun.">
        <title>Genetic determinants of endophytism in the Arabidopsis root mycobiome.</title>
        <authorList>
            <person name="Mesny F."/>
            <person name="Miyauchi S."/>
            <person name="Thiergart T."/>
            <person name="Pickel B."/>
            <person name="Atanasova L."/>
            <person name="Karlsson M."/>
            <person name="Huettel B."/>
            <person name="Barry K.W."/>
            <person name="Haridas S."/>
            <person name="Chen C."/>
            <person name="Bauer D."/>
            <person name="Andreopoulos W."/>
            <person name="Pangilinan J."/>
            <person name="LaButti K."/>
            <person name="Riley R."/>
            <person name="Lipzen A."/>
            <person name="Clum A."/>
            <person name="Drula E."/>
            <person name="Henrissat B."/>
            <person name="Kohler A."/>
            <person name="Grigoriev I.V."/>
            <person name="Martin F.M."/>
            <person name="Hacquard S."/>
        </authorList>
    </citation>
    <scope>NUCLEOTIDE SEQUENCE [LARGE SCALE GENOMIC DNA]</scope>
    <source>
        <strain evidence="1 2">MPI-SDFR-AT-0079</strain>
    </source>
</reference>
<comment type="caution">
    <text evidence="1">The sequence shown here is derived from an EMBL/GenBank/DDBJ whole genome shotgun (WGS) entry which is preliminary data.</text>
</comment>
<evidence type="ECO:0000313" key="2">
    <source>
        <dbReference type="Proteomes" id="UP000724584"/>
    </source>
</evidence>